<dbReference type="Proteomes" id="UP000641741">
    <property type="component" value="Unassembled WGS sequence"/>
</dbReference>
<feature type="domain" description="MobA/VirD2-like nuclease" evidence="2">
    <location>
        <begin position="63"/>
        <end position="195"/>
    </location>
</feature>
<dbReference type="InterPro" id="IPR005094">
    <property type="entry name" value="Endonuclease_MobA/VirD2"/>
</dbReference>
<feature type="coiled-coil region" evidence="1">
    <location>
        <begin position="421"/>
        <end position="484"/>
    </location>
</feature>
<proteinExistence type="predicted"/>
<name>A0ABR7GPN7_9FIRM</name>
<evidence type="ECO:0000256" key="1">
    <source>
        <dbReference type="SAM" id="Coils"/>
    </source>
</evidence>
<keyword evidence="4" id="KW-1185">Reference proteome</keyword>
<reference evidence="3 4" key="1">
    <citation type="submission" date="2020-08" db="EMBL/GenBank/DDBJ databases">
        <title>Genome public.</title>
        <authorList>
            <person name="Liu C."/>
            <person name="Sun Q."/>
        </authorList>
    </citation>
    <scope>NUCLEOTIDE SEQUENCE [LARGE SCALE GENOMIC DNA]</scope>
    <source>
        <strain evidence="3 4">M2</strain>
    </source>
</reference>
<dbReference type="Pfam" id="PF03432">
    <property type="entry name" value="Relaxase"/>
    <property type="match status" value="1"/>
</dbReference>
<evidence type="ECO:0000259" key="2">
    <source>
        <dbReference type="Pfam" id="PF03432"/>
    </source>
</evidence>
<accession>A0ABR7GPN7</accession>
<evidence type="ECO:0000313" key="3">
    <source>
        <dbReference type="EMBL" id="MBC5696269.1"/>
    </source>
</evidence>
<keyword evidence="1" id="KW-0175">Coiled coil</keyword>
<sequence>MIRHFVNSPKVSQSCGGCFGSRLSFCRGGGDLTATTFLKAHHISRGETIAQSLKDRFDYGQSPEKTGNGELISAYECDPQTADAEFLLAKARYKAITGREQRRDADVLCYQIRQSFKPGEITAEEANRVGYETAMRWTKGKHAFFVVTHTDRAHIHNHIYYNSTTLDCTRKYKDFWRSASALRRLSDRVCLENDLSVITDPKLHSKGRFLHYGQWLGPERPPSAKVRLKAAIGEALAKRPADFADFLRLMEEAGYAVRRGRGGAISFLVPGQEKPIRLRASTLGDGYDPEDIRAVIAGERSIPAAEDAAPASRRVGLIVDIEQRLREGKGPAYERWAKVYNIKQMAAALQFLRERQLTDYAALSAKTDGAVDRFHRLSDKLRATETELAHTSERMGAVVRYAKTRPVFDGYKAARYSRKYLAEHEAELADYRAAKAAMNELLGGAKLPKMDALKEKRRALAARKKKLYAEYRKAQREMREAVAVKTNIDHLLGLTDGQKNKEQER</sequence>
<evidence type="ECO:0000313" key="4">
    <source>
        <dbReference type="Proteomes" id="UP000641741"/>
    </source>
</evidence>
<protein>
    <submittedName>
        <fullName evidence="3">Relaxase/mobilization nuclease domain-containing protein</fullName>
    </submittedName>
</protein>
<organism evidence="3 4">
    <name type="scientific">Agathobaculum hominis</name>
    <dbReference type="NCBI Taxonomy" id="2763014"/>
    <lineage>
        <taxon>Bacteria</taxon>
        <taxon>Bacillati</taxon>
        <taxon>Bacillota</taxon>
        <taxon>Clostridia</taxon>
        <taxon>Eubacteriales</taxon>
        <taxon>Butyricicoccaceae</taxon>
        <taxon>Agathobaculum</taxon>
    </lineage>
</organism>
<dbReference type="EMBL" id="JACOPK010000009">
    <property type="protein sequence ID" value="MBC5696269.1"/>
    <property type="molecule type" value="Genomic_DNA"/>
</dbReference>
<gene>
    <name evidence="3" type="ORF">H8S02_09985</name>
</gene>
<comment type="caution">
    <text evidence="3">The sequence shown here is derived from an EMBL/GenBank/DDBJ whole genome shotgun (WGS) entry which is preliminary data.</text>
</comment>